<evidence type="ECO:0000256" key="7">
    <source>
        <dbReference type="ARBA" id="ARBA00023136"/>
    </source>
</evidence>
<dbReference type="PANTHER" id="PTHR30574">
    <property type="entry name" value="INNER MEMBRANE PROTEIN YEDE"/>
    <property type="match status" value="1"/>
</dbReference>
<feature type="transmembrane region" description="Helical" evidence="9">
    <location>
        <begin position="49"/>
        <end position="68"/>
    </location>
</feature>
<dbReference type="EMBL" id="JABWSX010000001">
    <property type="protein sequence ID" value="NVL08600.1"/>
    <property type="molecule type" value="Genomic_DNA"/>
</dbReference>
<evidence type="ECO:0000256" key="1">
    <source>
        <dbReference type="ARBA" id="ARBA00004429"/>
    </source>
</evidence>
<dbReference type="PANTHER" id="PTHR30574:SF1">
    <property type="entry name" value="SULPHUR TRANSPORT DOMAIN-CONTAINING PROTEIN"/>
    <property type="match status" value="1"/>
</dbReference>
<evidence type="ECO:0000256" key="3">
    <source>
        <dbReference type="ARBA" id="ARBA00022475"/>
    </source>
</evidence>
<feature type="transmembrane region" description="Helical" evidence="9">
    <location>
        <begin position="297"/>
        <end position="316"/>
    </location>
</feature>
<dbReference type="AlphaFoldDB" id="A0A973WSQ7"/>
<dbReference type="RefSeq" id="WP_176532090.1">
    <property type="nucleotide sequence ID" value="NZ_CP088022.1"/>
</dbReference>
<evidence type="ECO:0000256" key="2">
    <source>
        <dbReference type="ARBA" id="ARBA00022448"/>
    </source>
</evidence>
<comment type="subcellular location">
    <subcellularLocation>
        <location evidence="1">Cell inner membrane</location>
        <topology evidence="1">Multi-pass membrane protein</topology>
    </subcellularLocation>
</comment>
<accession>A0A973WSQ7</accession>
<keyword evidence="7 9" id="KW-0472">Membrane</keyword>
<feature type="transmembrane region" description="Helical" evidence="9">
    <location>
        <begin position="163"/>
        <end position="189"/>
    </location>
</feature>
<sequence>MLSPSTIAFACGLAAGAVLGVAGRAGRFCTLAMLEDAFFGADYRRLKSFALAAAVALLATQALAEFGIVDLSRSIYLTASIGLGGAIIGGLMFGVGMALVGTCGFGSLVRVGGGDLRAIVVFLVLGLSALATMRGVTGMLRVLFVEPLSLRLGEGTNQALTSILCPGAGAATRAILVASIATALVVWALADGKLIRSPRLLVSGFAVGGAIAFGWFATGWLADDEFDPIRVSSLTFVAPLGDSILYVATFSGARLNFGIGSVAGVVAGSFAAAMLARGFRWEACDDARELKRHMIGALLMGVGGIMSMGCTIGQGLTAFSTLAVSAPITLLAIACGARLGLEFTMTGEWLPVVRRLFGPST</sequence>
<feature type="transmembrane region" description="Helical" evidence="9">
    <location>
        <begin position="75"/>
        <end position="99"/>
    </location>
</feature>
<evidence type="ECO:0000256" key="6">
    <source>
        <dbReference type="ARBA" id="ARBA00022989"/>
    </source>
</evidence>
<feature type="transmembrane region" description="Helical" evidence="9">
    <location>
        <begin position="201"/>
        <end position="222"/>
    </location>
</feature>
<comment type="similarity">
    <text evidence="8">Belongs to the TsuA/YedE (TC 9.B.102) family.</text>
</comment>
<proteinExistence type="inferred from homology"/>
<keyword evidence="3" id="KW-1003">Cell membrane</keyword>
<gene>
    <name evidence="10" type="ORF">HU230_23140</name>
</gene>
<reference evidence="10" key="1">
    <citation type="submission" date="2020-06" db="EMBL/GenBank/DDBJ databases">
        <title>Whole Genome Sequence of Bradyrhizobium sp. Strain 66S1MB.</title>
        <authorList>
            <person name="Bromfield E."/>
            <person name="Cloutier S."/>
        </authorList>
    </citation>
    <scope>NUCLEOTIDE SEQUENCE</scope>
    <source>
        <strain evidence="10">66S1MB</strain>
    </source>
</reference>
<evidence type="ECO:0000256" key="4">
    <source>
        <dbReference type="ARBA" id="ARBA00022519"/>
    </source>
</evidence>
<dbReference type="GO" id="GO:0005886">
    <property type="term" value="C:plasma membrane"/>
    <property type="evidence" value="ECO:0007669"/>
    <property type="project" value="UniProtKB-SubCell"/>
</dbReference>
<keyword evidence="4" id="KW-0997">Cell inner membrane</keyword>
<feature type="transmembrane region" description="Helical" evidence="9">
    <location>
        <begin position="119"/>
        <end position="143"/>
    </location>
</feature>
<dbReference type="InterPro" id="IPR007272">
    <property type="entry name" value="Sulf_transp_TsuA/YedE"/>
</dbReference>
<keyword evidence="6 9" id="KW-1133">Transmembrane helix</keyword>
<protein>
    <submittedName>
        <fullName evidence="10">YeeE/YedE family protein</fullName>
    </submittedName>
</protein>
<keyword evidence="2" id="KW-0813">Transport</keyword>
<name>A0A973WSQ7_9BRAD</name>
<evidence type="ECO:0000256" key="9">
    <source>
        <dbReference type="SAM" id="Phobius"/>
    </source>
</evidence>
<feature type="transmembrane region" description="Helical" evidence="9">
    <location>
        <begin position="257"/>
        <end position="276"/>
    </location>
</feature>
<organism evidence="10">
    <name type="scientific">Bradyrhizobium quebecense</name>
    <dbReference type="NCBI Taxonomy" id="2748629"/>
    <lineage>
        <taxon>Bacteria</taxon>
        <taxon>Pseudomonadati</taxon>
        <taxon>Pseudomonadota</taxon>
        <taxon>Alphaproteobacteria</taxon>
        <taxon>Hyphomicrobiales</taxon>
        <taxon>Nitrobacteraceae</taxon>
        <taxon>Bradyrhizobium</taxon>
    </lineage>
</organism>
<feature type="transmembrane region" description="Helical" evidence="9">
    <location>
        <begin position="322"/>
        <end position="341"/>
    </location>
</feature>
<evidence type="ECO:0000313" key="10">
    <source>
        <dbReference type="EMBL" id="NVL08600.1"/>
    </source>
</evidence>
<evidence type="ECO:0000256" key="5">
    <source>
        <dbReference type="ARBA" id="ARBA00022692"/>
    </source>
</evidence>
<keyword evidence="5 9" id="KW-0812">Transmembrane</keyword>
<comment type="caution">
    <text evidence="10">The sequence shown here is derived from an EMBL/GenBank/DDBJ whole genome shotgun (WGS) entry which is preliminary data.</text>
</comment>
<dbReference type="Pfam" id="PF04143">
    <property type="entry name" value="Sulf_transp"/>
    <property type="match status" value="1"/>
</dbReference>
<evidence type="ECO:0000256" key="8">
    <source>
        <dbReference type="ARBA" id="ARBA00035655"/>
    </source>
</evidence>